<dbReference type="EMBL" id="JAVREZ010000015">
    <property type="protein sequence ID" value="MDT0485348.1"/>
    <property type="molecule type" value="Genomic_DNA"/>
</dbReference>
<name>A0ABU2VID6_9ACTN</name>
<comment type="caution">
    <text evidence="2">The sequence shown here is derived from an EMBL/GenBank/DDBJ whole genome shotgun (WGS) entry which is preliminary data.</text>
</comment>
<dbReference type="InterPro" id="IPR045775">
    <property type="entry name" value="DUF6207"/>
</dbReference>
<evidence type="ECO:0000313" key="2">
    <source>
        <dbReference type="EMBL" id="MDT0485348.1"/>
    </source>
</evidence>
<keyword evidence="3" id="KW-1185">Reference proteome</keyword>
<dbReference type="RefSeq" id="WP_311718127.1">
    <property type="nucleotide sequence ID" value="NZ_JAVREZ010000015.1"/>
</dbReference>
<evidence type="ECO:0000313" key="3">
    <source>
        <dbReference type="Proteomes" id="UP001183824"/>
    </source>
</evidence>
<dbReference type="Pfam" id="PF19711">
    <property type="entry name" value="DUF6207"/>
    <property type="match status" value="1"/>
</dbReference>
<organism evidence="2 3">
    <name type="scientific">Streptomyces doebereineriae</name>
    <dbReference type="NCBI Taxonomy" id="3075528"/>
    <lineage>
        <taxon>Bacteria</taxon>
        <taxon>Bacillati</taxon>
        <taxon>Actinomycetota</taxon>
        <taxon>Actinomycetes</taxon>
        <taxon>Kitasatosporales</taxon>
        <taxon>Streptomycetaceae</taxon>
        <taxon>Streptomyces</taxon>
    </lineage>
</organism>
<feature type="region of interest" description="Disordered" evidence="1">
    <location>
        <begin position="46"/>
        <end position="68"/>
    </location>
</feature>
<evidence type="ECO:0000256" key="1">
    <source>
        <dbReference type="SAM" id="MobiDB-lite"/>
    </source>
</evidence>
<proteinExistence type="predicted"/>
<accession>A0ABU2VID6</accession>
<gene>
    <name evidence="2" type="ORF">RNB18_35125</name>
</gene>
<reference evidence="3" key="1">
    <citation type="submission" date="2023-07" db="EMBL/GenBank/DDBJ databases">
        <title>30 novel species of actinomycetes from the DSMZ collection.</title>
        <authorList>
            <person name="Nouioui I."/>
        </authorList>
    </citation>
    <scope>NUCLEOTIDE SEQUENCE [LARGE SCALE GENOMIC DNA]</scope>
    <source>
        <strain evidence="3">DSM 41640</strain>
    </source>
</reference>
<dbReference type="Proteomes" id="UP001183824">
    <property type="component" value="Unassembled WGS sequence"/>
</dbReference>
<sequence>MPGRRPIHDTHVEQPGLAVVEVAAADDATAFAVQDLLAANYAIAPGDRTVHEPGEPGARLDLRQEPGL</sequence>
<protein>
    <submittedName>
        <fullName evidence="2">DUF6207 family protein</fullName>
    </submittedName>
</protein>
<feature type="compositionally biased region" description="Basic and acidic residues" evidence="1">
    <location>
        <begin position="48"/>
        <end position="68"/>
    </location>
</feature>